<dbReference type="EMBL" id="KL363407">
    <property type="protein sequence ID" value="KFD45952.1"/>
    <property type="molecule type" value="Genomic_DNA"/>
</dbReference>
<protein>
    <submittedName>
        <fullName evidence="2">Uncharacterized protein</fullName>
    </submittedName>
</protein>
<evidence type="ECO:0000313" key="2">
    <source>
        <dbReference type="EMBL" id="KFD45952.1"/>
    </source>
</evidence>
<evidence type="ECO:0000313" key="3">
    <source>
        <dbReference type="Proteomes" id="UP000030764"/>
    </source>
</evidence>
<reference evidence="2 3" key="1">
    <citation type="journal article" date="2014" name="Nat. Genet.">
        <title>Genome and transcriptome of the porcine whipworm Trichuris suis.</title>
        <authorList>
            <person name="Jex A.R."/>
            <person name="Nejsum P."/>
            <person name="Schwarz E.M."/>
            <person name="Hu L."/>
            <person name="Young N.D."/>
            <person name="Hall R.S."/>
            <person name="Korhonen P.K."/>
            <person name="Liao S."/>
            <person name="Thamsborg S."/>
            <person name="Xia J."/>
            <person name="Xu P."/>
            <person name="Wang S."/>
            <person name="Scheerlinck J.P."/>
            <person name="Hofmann A."/>
            <person name="Sternberg P.W."/>
            <person name="Wang J."/>
            <person name="Gasser R.B."/>
        </authorList>
    </citation>
    <scope>NUCLEOTIDE SEQUENCE [LARGE SCALE GENOMIC DNA]</scope>
    <source>
        <strain evidence="2">DCEP-RM93M</strain>
    </source>
</reference>
<accession>A0A085LLV6</accession>
<evidence type="ECO:0000256" key="1">
    <source>
        <dbReference type="SAM" id="MobiDB-lite"/>
    </source>
</evidence>
<sequence length="124" mass="13520">MQIFGIETTEKVQKANISLDSASAEAIRPRSNAKGKPCESQEIPLTVSNASHSNKNPSFTTPAQIADLNSWLESGDETNAHAALATTYMHDSSHSESDDDRPNPLVAEMPKDSSDESDREYINK</sequence>
<feature type="compositionally biased region" description="Basic and acidic residues" evidence="1">
    <location>
        <begin position="91"/>
        <end position="102"/>
    </location>
</feature>
<dbReference type="AlphaFoldDB" id="A0A085LLV6"/>
<feature type="region of interest" description="Disordered" evidence="1">
    <location>
        <begin position="23"/>
        <end position="62"/>
    </location>
</feature>
<feature type="compositionally biased region" description="Polar residues" evidence="1">
    <location>
        <begin position="46"/>
        <end position="62"/>
    </location>
</feature>
<proteinExistence type="predicted"/>
<name>A0A085LLV6_9BILA</name>
<feature type="region of interest" description="Disordered" evidence="1">
    <location>
        <begin position="82"/>
        <end position="124"/>
    </location>
</feature>
<keyword evidence="3" id="KW-1185">Reference proteome</keyword>
<organism evidence="2 3">
    <name type="scientific">Trichuris suis</name>
    <name type="common">pig whipworm</name>
    <dbReference type="NCBI Taxonomy" id="68888"/>
    <lineage>
        <taxon>Eukaryota</taxon>
        <taxon>Metazoa</taxon>
        <taxon>Ecdysozoa</taxon>
        <taxon>Nematoda</taxon>
        <taxon>Enoplea</taxon>
        <taxon>Dorylaimia</taxon>
        <taxon>Trichinellida</taxon>
        <taxon>Trichuridae</taxon>
        <taxon>Trichuris</taxon>
    </lineage>
</organism>
<dbReference type="Proteomes" id="UP000030764">
    <property type="component" value="Unassembled WGS sequence"/>
</dbReference>
<feature type="compositionally biased region" description="Basic and acidic residues" evidence="1">
    <location>
        <begin position="109"/>
        <end position="124"/>
    </location>
</feature>
<gene>
    <name evidence="2" type="ORF">M513_13159</name>
</gene>